<evidence type="ECO:0000313" key="1">
    <source>
        <dbReference type="EMBL" id="CAL5227025.1"/>
    </source>
</evidence>
<gene>
    <name evidence="1" type="primary">g9919</name>
    <name evidence="1" type="ORF">VP750_LOCUS8931</name>
</gene>
<accession>A0ABP1G6T2</accession>
<evidence type="ECO:0000313" key="2">
    <source>
        <dbReference type="Proteomes" id="UP001497392"/>
    </source>
</evidence>
<comment type="caution">
    <text evidence="1">The sequence shown here is derived from an EMBL/GenBank/DDBJ whole genome shotgun (WGS) entry which is preliminary data.</text>
</comment>
<dbReference type="Proteomes" id="UP001497392">
    <property type="component" value="Unassembled WGS sequence"/>
</dbReference>
<protein>
    <submittedName>
        <fullName evidence="1">G9919 protein</fullName>
    </submittedName>
</protein>
<reference evidence="1 2" key="1">
    <citation type="submission" date="2024-06" db="EMBL/GenBank/DDBJ databases">
        <authorList>
            <person name="Kraege A."/>
            <person name="Thomma B."/>
        </authorList>
    </citation>
    <scope>NUCLEOTIDE SEQUENCE [LARGE SCALE GENOMIC DNA]</scope>
</reference>
<name>A0ABP1G6T2_9CHLO</name>
<dbReference type="EMBL" id="CAXHTA020000016">
    <property type="protein sequence ID" value="CAL5227025.1"/>
    <property type="molecule type" value="Genomic_DNA"/>
</dbReference>
<organism evidence="1 2">
    <name type="scientific">Coccomyxa viridis</name>
    <dbReference type="NCBI Taxonomy" id="1274662"/>
    <lineage>
        <taxon>Eukaryota</taxon>
        <taxon>Viridiplantae</taxon>
        <taxon>Chlorophyta</taxon>
        <taxon>core chlorophytes</taxon>
        <taxon>Trebouxiophyceae</taxon>
        <taxon>Trebouxiophyceae incertae sedis</taxon>
        <taxon>Coccomyxaceae</taxon>
        <taxon>Coccomyxa</taxon>
    </lineage>
</organism>
<keyword evidence="2" id="KW-1185">Reference proteome</keyword>
<sequence>MAETWANSPIGQTKEEGAFALEYAAASPDVNGKTGWYVGSPELGQVNVGNAHIKEHPNALLANNPEACRKLYTMSLSILQQCGTGFHPASGPIEKEYVPT</sequence>
<proteinExistence type="predicted"/>